<accession>A0A0M3HUN3</accession>
<feature type="transmembrane region" description="Helical" evidence="1">
    <location>
        <begin position="37"/>
        <end position="57"/>
    </location>
</feature>
<protein>
    <submittedName>
        <fullName evidence="3">Col_cuticle_N domain-containing protein</fullName>
    </submittedName>
</protein>
<evidence type="ECO:0000313" key="3">
    <source>
        <dbReference type="WBParaSite" id="ALUE_0000653001-mRNA-1"/>
    </source>
</evidence>
<keyword evidence="1" id="KW-1133">Transmembrane helix</keyword>
<reference evidence="3" key="1">
    <citation type="submission" date="2017-02" db="UniProtKB">
        <authorList>
            <consortium name="WormBaseParasite"/>
        </authorList>
    </citation>
    <scope>IDENTIFICATION</scope>
</reference>
<name>A0A0M3HUN3_ASCLU</name>
<organism evidence="2 3">
    <name type="scientific">Ascaris lumbricoides</name>
    <name type="common">Giant roundworm</name>
    <dbReference type="NCBI Taxonomy" id="6252"/>
    <lineage>
        <taxon>Eukaryota</taxon>
        <taxon>Metazoa</taxon>
        <taxon>Ecdysozoa</taxon>
        <taxon>Nematoda</taxon>
        <taxon>Chromadorea</taxon>
        <taxon>Rhabditida</taxon>
        <taxon>Spirurina</taxon>
        <taxon>Ascaridomorpha</taxon>
        <taxon>Ascaridoidea</taxon>
        <taxon>Ascarididae</taxon>
        <taxon>Ascaris</taxon>
    </lineage>
</organism>
<dbReference type="Proteomes" id="UP000036681">
    <property type="component" value="Unplaced"/>
</dbReference>
<keyword evidence="1" id="KW-0812">Transmembrane</keyword>
<proteinExistence type="predicted"/>
<keyword evidence="1" id="KW-0472">Membrane</keyword>
<evidence type="ECO:0000313" key="2">
    <source>
        <dbReference type="Proteomes" id="UP000036681"/>
    </source>
</evidence>
<keyword evidence="2" id="KW-1185">Reference proteome</keyword>
<dbReference type="WBParaSite" id="ALUE_0000653001-mRNA-1">
    <property type="protein sequence ID" value="ALUE_0000653001-mRNA-1"/>
    <property type="gene ID" value="ALUE_0000653001"/>
</dbReference>
<evidence type="ECO:0000256" key="1">
    <source>
        <dbReference type="SAM" id="Phobius"/>
    </source>
</evidence>
<dbReference type="AlphaFoldDB" id="A0A0M3HUN3"/>
<sequence length="97" mass="10959">MEHLATQAIYFRRTMPSIRRDSHQTSYARASKLQLRAMTLLPITIGVASLLGFFYPVPSCGSRSESLHELKPDKRPCAAYLINKCVHVCARFCGFLL</sequence>